<accession>A0ABZ2A737</accession>
<feature type="domain" description="Capsule synthesis protein CapA" evidence="4">
    <location>
        <begin position="52"/>
        <end position="312"/>
    </location>
</feature>
<dbReference type="PROSITE" id="PS51257">
    <property type="entry name" value="PROKAR_LIPOPROTEIN"/>
    <property type="match status" value="1"/>
</dbReference>
<dbReference type="RefSeq" id="WP_329078156.1">
    <property type="nucleotide sequence ID" value="NZ_CP109495.1"/>
</dbReference>
<dbReference type="SMART" id="SM00854">
    <property type="entry name" value="PGA_cap"/>
    <property type="match status" value="1"/>
</dbReference>
<gene>
    <name evidence="5" type="ORF">OG442_24870</name>
</gene>
<dbReference type="CDD" id="cd07381">
    <property type="entry name" value="MPP_CapA"/>
    <property type="match status" value="1"/>
</dbReference>
<dbReference type="PANTHER" id="PTHR33393:SF13">
    <property type="entry name" value="PGA BIOSYNTHESIS PROTEIN CAPA"/>
    <property type="match status" value="1"/>
</dbReference>
<evidence type="ECO:0000313" key="6">
    <source>
        <dbReference type="Proteomes" id="UP001432209"/>
    </source>
</evidence>
<keyword evidence="6" id="KW-1185">Reference proteome</keyword>
<name>A0ABZ2A737_STRNV</name>
<evidence type="ECO:0000256" key="3">
    <source>
        <dbReference type="SAM" id="SignalP"/>
    </source>
</evidence>
<dbReference type="Proteomes" id="UP001432209">
    <property type="component" value="Chromosome"/>
</dbReference>
<dbReference type="SUPFAM" id="SSF56300">
    <property type="entry name" value="Metallo-dependent phosphatases"/>
    <property type="match status" value="1"/>
</dbReference>
<reference evidence="5" key="1">
    <citation type="submission" date="2022-10" db="EMBL/GenBank/DDBJ databases">
        <title>The complete genomes of actinobacterial strains from the NBC collection.</title>
        <authorList>
            <person name="Joergensen T.S."/>
            <person name="Alvarez Arevalo M."/>
            <person name="Sterndorff E.B."/>
            <person name="Faurdal D."/>
            <person name="Vuksanovic O."/>
            <person name="Mourched A.-S."/>
            <person name="Charusanti P."/>
            <person name="Shaw S."/>
            <person name="Blin K."/>
            <person name="Weber T."/>
        </authorList>
    </citation>
    <scope>NUCLEOTIDE SEQUENCE</scope>
    <source>
        <strain evidence="5">NBC_01432</strain>
    </source>
</reference>
<comment type="similarity">
    <text evidence="1">Belongs to the CapA family.</text>
</comment>
<feature type="compositionally biased region" description="Acidic residues" evidence="2">
    <location>
        <begin position="352"/>
        <end position="363"/>
    </location>
</feature>
<dbReference type="InterPro" id="IPR029052">
    <property type="entry name" value="Metallo-depent_PP-like"/>
</dbReference>
<dbReference type="Pfam" id="PF09587">
    <property type="entry name" value="PGA_cap"/>
    <property type="match status" value="1"/>
</dbReference>
<evidence type="ECO:0000256" key="2">
    <source>
        <dbReference type="SAM" id="MobiDB-lite"/>
    </source>
</evidence>
<protein>
    <submittedName>
        <fullName evidence="5">CapA family protein</fullName>
    </submittedName>
</protein>
<dbReference type="PANTHER" id="PTHR33393">
    <property type="entry name" value="POLYGLUTAMINE SYNTHESIS ACCESSORY PROTEIN RV0574C-RELATED"/>
    <property type="match status" value="1"/>
</dbReference>
<keyword evidence="3" id="KW-0732">Signal</keyword>
<feature type="region of interest" description="Disordered" evidence="2">
    <location>
        <begin position="414"/>
        <end position="434"/>
    </location>
</feature>
<dbReference type="InterPro" id="IPR052169">
    <property type="entry name" value="CW_Biosynth-Accessory"/>
</dbReference>
<evidence type="ECO:0000313" key="5">
    <source>
        <dbReference type="EMBL" id="WUX54522.1"/>
    </source>
</evidence>
<proteinExistence type="inferred from homology"/>
<organism evidence="5 6">
    <name type="scientific">Streptomyces niveus</name>
    <name type="common">Streptomyces spheroides</name>
    <dbReference type="NCBI Taxonomy" id="193462"/>
    <lineage>
        <taxon>Bacteria</taxon>
        <taxon>Bacillati</taxon>
        <taxon>Actinomycetota</taxon>
        <taxon>Actinomycetes</taxon>
        <taxon>Kitasatosporales</taxon>
        <taxon>Streptomycetaceae</taxon>
        <taxon>Streptomyces</taxon>
    </lineage>
</organism>
<dbReference type="InterPro" id="IPR019079">
    <property type="entry name" value="Capsule_synth_CapA"/>
</dbReference>
<feature type="region of interest" description="Disordered" evidence="2">
    <location>
        <begin position="350"/>
        <end position="380"/>
    </location>
</feature>
<dbReference type="EMBL" id="CP109495">
    <property type="protein sequence ID" value="WUX54522.1"/>
    <property type="molecule type" value="Genomic_DNA"/>
</dbReference>
<sequence length="434" mass="45579">MRTHRNTSIAGIRSPRNTVALALALLATTATGCSLVGGDSDAAAPKGDPSFTVAAAGDILIHPQLTEQGYRDAGVAQVPEAVGKKVGADVPDPDFTKIMAGVKPVISKADLAICHFEPVVAGPKGPFRSFPDFLVPPQITTAIKKTGYDTCSTASNHTLDDGPGGVTRTLDALDAAGLKHTGSARSAAEAAKPLIVDVKGVKVAQLSYALGFNGRELPTGKPWLSNRTSFDAIAAAEKAARKAGAEAVILSIHWGREHHPDPSASQLKLGRRIAEETGIDLVIGHHAHVVQPMEKVDGTWIAYGLGNQLARHDVPSGLTEEGAIGWFEFHKKSGGGWDVEARYAPTFVTIPPEEEGNSGDPETDGAAVEQAAPGAKGAATDHRLLDIAGALRDDKDLSAEERAQYRLAFERTRGTMLNRGASKDGLRPLSDMPD</sequence>
<feature type="chain" id="PRO_5045270140" evidence="3">
    <location>
        <begin position="33"/>
        <end position="434"/>
    </location>
</feature>
<evidence type="ECO:0000256" key="1">
    <source>
        <dbReference type="ARBA" id="ARBA00005662"/>
    </source>
</evidence>
<feature type="signal peptide" evidence="3">
    <location>
        <begin position="1"/>
        <end position="32"/>
    </location>
</feature>
<evidence type="ECO:0000259" key="4">
    <source>
        <dbReference type="SMART" id="SM00854"/>
    </source>
</evidence>
<dbReference type="Gene3D" id="3.60.21.10">
    <property type="match status" value="1"/>
</dbReference>